<accession>A0AAX4P7Z8</accession>
<evidence type="ECO:0000256" key="1">
    <source>
        <dbReference type="SAM" id="SignalP"/>
    </source>
</evidence>
<feature type="signal peptide" evidence="1">
    <location>
        <begin position="1"/>
        <end position="25"/>
    </location>
</feature>
<dbReference type="EMBL" id="CP151505">
    <property type="protein sequence ID" value="WZN62156.1"/>
    <property type="molecule type" value="Genomic_DNA"/>
</dbReference>
<gene>
    <name evidence="2" type="ORF">HKI87_05g36920</name>
</gene>
<evidence type="ECO:0000313" key="2">
    <source>
        <dbReference type="EMBL" id="WZN62156.1"/>
    </source>
</evidence>
<evidence type="ECO:0000313" key="3">
    <source>
        <dbReference type="Proteomes" id="UP001472866"/>
    </source>
</evidence>
<organism evidence="2 3">
    <name type="scientific">Chloropicon roscoffensis</name>
    <dbReference type="NCBI Taxonomy" id="1461544"/>
    <lineage>
        <taxon>Eukaryota</taxon>
        <taxon>Viridiplantae</taxon>
        <taxon>Chlorophyta</taxon>
        <taxon>Chloropicophyceae</taxon>
        <taxon>Chloropicales</taxon>
        <taxon>Chloropicaceae</taxon>
        <taxon>Chloropicon</taxon>
    </lineage>
</organism>
<dbReference type="AlphaFoldDB" id="A0AAX4P7Z8"/>
<keyword evidence="3" id="KW-1185">Reference proteome</keyword>
<proteinExistence type="predicted"/>
<reference evidence="2 3" key="1">
    <citation type="submission" date="2024-03" db="EMBL/GenBank/DDBJ databases">
        <title>Complete genome sequence of the green alga Chloropicon roscoffensis RCC1871.</title>
        <authorList>
            <person name="Lemieux C."/>
            <person name="Pombert J.-F."/>
            <person name="Otis C."/>
            <person name="Turmel M."/>
        </authorList>
    </citation>
    <scope>NUCLEOTIDE SEQUENCE [LARGE SCALE GENOMIC DNA]</scope>
    <source>
        <strain evidence="2 3">RCC1871</strain>
    </source>
</reference>
<protein>
    <submittedName>
        <fullName evidence="2">Uncharacterized protein</fullName>
    </submittedName>
</protein>
<dbReference type="Proteomes" id="UP001472866">
    <property type="component" value="Chromosome 05"/>
</dbReference>
<feature type="chain" id="PRO_5043567812" evidence="1">
    <location>
        <begin position="26"/>
        <end position="245"/>
    </location>
</feature>
<sequence>MMMKKLATVGLIGLGLVSAPNAVFGRSLLQEEASDLPLGMTEGQLADITDAVTECSGDWSDIEALWQNEVADLIALVEAETSTVNAQSKDKAEAETVVEEVAKVDYGKLALAVLESEEWDALMASEELAALSEEMELDCVMENEAFASLFQNMLASNGIDESSPMHAVAKQAPAIAGGYYACGGRIKPVLEFVEGVAPGMLGGGGFDPMSVLAAPEFMALQASGFDMACFFGVPEVSGLLGSIMG</sequence>
<keyword evidence="1" id="KW-0732">Signal</keyword>
<name>A0AAX4P7Z8_9CHLO</name>